<comment type="subunit">
    <text evidence="2">Interacts with ribosomal protein uL14 (rplN).</text>
</comment>
<keyword evidence="2" id="KW-0810">Translation regulation</keyword>
<keyword evidence="2" id="KW-0678">Repressor</keyword>
<organism evidence="3 4">
    <name type="scientific">Kangiella geojedonensis</name>
    <dbReference type="NCBI Taxonomy" id="914150"/>
    <lineage>
        <taxon>Bacteria</taxon>
        <taxon>Pseudomonadati</taxon>
        <taxon>Pseudomonadota</taxon>
        <taxon>Gammaproteobacteria</taxon>
        <taxon>Kangiellales</taxon>
        <taxon>Kangiellaceae</taxon>
        <taxon>Kangiella</taxon>
    </lineage>
</organism>
<dbReference type="Pfam" id="PF02410">
    <property type="entry name" value="RsfS"/>
    <property type="match status" value="1"/>
</dbReference>
<dbReference type="KEGG" id="kge:TQ33_2032"/>
<dbReference type="AlphaFoldDB" id="A0A0F6TRV6"/>
<sequence length="114" mass="12907">MQVEQLKNVVVEQLEDLKAKEISVLDVKELSTVTDYMVVASGTSNRHVKSVAHNLVSEMKDQGIQPLGVEGDDVSEWVLVDLGDVVVHIMLAQTRDFYQLEKLWDPNWKDARSQ</sequence>
<dbReference type="PANTHER" id="PTHR21043">
    <property type="entry name" value="IOJAP SUPERFAMILY ORTHOLOG"/>
    <property type="match status" value="1"/>
</dbReference>
<dbReference type="HOGENOM" id="CLU_092688_6_1_6"/>
<dbReference type="InterPro" id="IPR043519">
    <property type="entry name" value="NT_sf"/>
</dbReference>
<evidence type="ECO:0000256" key="1">
    <source>
        <dbReference type="ARBA" id="ARBA00010574"/>
    </source>
</evidence>
<dbReference type="NCBIfam" id="TIGR00090">
    <property type="entry name" value="rsfS_iojap_ybeB"/>
    <property type="match status" value="1"/>
</dbReference>
<dbReference type="PATRIC" id="fig|914150.5.peg.2061"/>
<dbReference type="GO" id="GO:0090071">
    <property type="term" value="P:negative regulation of ribosome biogenesis"/>
    <property type="evidence" value="ECO:0007669"/>
    <property type="project" value="UniProtKB-UniRule"/>
</dbReference>
<dbReference type="OrthoDB" id="9793681at2"/>
<dbReference type="RefSeq" id="WP_046561965.1">
    <property type="nucleotide sequence ID" value="NZ_CP010975.1"/>
</dbReference>
<dbReference type="HAMAP" id="MF_01477">
    <property type="entry name" value="Iojap_RsfS"/>
    <property type="match status" value="1"/>
</dbReference>
<evidence type="ECO:0000313" key="4">
    <source>
        <dbReference type="Proteomes" id="UP000034071"/>
    </source>
</evidence>
<dbReference type="SUPFAM" id="SSF81301">
    <property type="entry name" value="Nucleotidyltransferase"/>
    <property type="match status" value="1"/>
</dbReference>
<comment type="subcellular location">
    <subcellularLocation>
        <location evidence="2">Cytoplasm</location>
    </subcellularLocation>
</comment>
<keyword evidence="2" id="KW-0963">Cytoplasm</keyword>
<dbReference type="GO" id="GO:0043023">
    <property type="term" value="F:ribosomal large subunit binding"/>
    <property type="evidence" value="ECO:0007669"/>
    <property type="project" value="TreeGrafter"/>
</dbReference>
<protein>
    <recommendedName>
        <fullName evidence="2">Ribosomal silencing factor RsfS</fullName>
    </recommendedName>
</protein>
<keyword evidence="4" id="KW-1185">Reference proteome</keyword>
<gene>
    <name evidence="2" type="primary">rsfS</name>
    <name evidence="3" type="ORF">TQ33_2032</name>
</gene>
<dbReference type="GO" id="GO:0017148">
    <property type="term" value="P:negative regulation of translation"/>
    <property type="evidence" value="ECO:0007669"/>
    <property type="project" value="UniProtKB-UniRule"/>
</dbReference>
<dbReference type="Gene3D" id="3.30.460.10">
    <property type="entry name" value="Beta Polymerase, domain 2"/>
    <property type="match status" value="1"/>
</dbReference>
<dbReference type="PANTHER" id="PTHR21043:SF0">
    <property type="entry name" value="MITOCHONDRIAL ASSEMBLY OF RIBOSOMAL LARGE SUBUNIT PROTEIN 1"/>
    <property type="match status" value="1"/>
</dbReference>
<dbReference type="Proteomes" id="UP000034071">
    <property type="component" value="Chromosome"/>
</dbReference>
<reference evidence="3 4" key="1">
    <citation type="submission" date="2015-02" db="EMBL/GenBank/DDBJ databases">
        <title>Complete genome sequence of Kangiella geojedonensis strain YCS-5T.</title>
        <authorList>
            <person name="Kim K.M."/>
        </authorList>
    </citation>
    <scope>NUCLEOTIDE SEQUENCE [LARGE SCALE GENOMIC DNA]</scope>
    <source>
        <strain evidence="3 4">YCS-5</strain>
    </source>
</reference>
<proteinExistence type="inferred from homology"/>
<accession>A0A0F6TRV6</accession>
<dbReference type="InterPro" id="IPR004394">
    <property type="entry name" value="Iojap/RsfS/C7orf30"/>
</dbReference>
<dbReference type="EMBL" id="CP010975">
    <property type="protein sequence ID" value="AKE52962.1"/>
    <property type="molecule type" value="Genomic_DNA"/>
</dbReference>
<evidence type="ECO:0000313" key="3">
    <source>
        <dbReference type="EMBL" id="AKE52962.1"/>
    </source>
</evidence>
<evidence type="ECO:0000256" key="2">
    <source>
        <dbReference type="HAMAP-Rule" id="MF_01477"/>
    </source>
</evidence>
<name>A0A0F6TRV6_9GAMM</name>
<dbReference type="STRING" id="914150.TQ33_2032"/>
<dbReference type="GO" id="GO:0005737">
    <property type="term" value="C:cytoplasm"/>
    <property type="evidence" value="ECO:0007669"/>
    <property type="project" value="UniProtKB-SubCell"/>
</dbReference>
<dbReference type="GO" id="GO:0042256">
    <property type="term" value="P:cytosolic ribosome assembly"/>
    <property type="evidence" value="ECO:0007669"/>
    <property type="project" value="UniProtKB-UniRule"/>
</dbReference>
<comment type="function">
    <text evidence="2">Functions as a ribosomal silencing factor. Interacts with ribosomal protein uL14 (rplN), blocking formation of intersubunit bridge B8. Prevents association of the 30S and 50S ribosomal subunits and the formation of functional ribosomes, thus repressing translation.</text>
</comment>
<comment type="similarity">
    <text evidence="1 2">Belongs to the Iojap/RsfS family.</text>
</comment>